<dbReference type="InterPro" id="IPR016162">
    <property type="entry name" value="Ald_DH_N"/>
</dbReference>
<dbReference type="Gene3D" id="3.40.605.10">
    <property type="entry name" value="Aldehyde Dehydrogenase, Chain A, domain 1"/>
    <property type="match status" value="1"/>
</dbReference>
<evidence type="ECO:0000256" key="5">
    <source>
        <dbReference type="ARBA" id="ARBA00023062"/>
    </source>
</evidence>
<dbReference type="InterPro" id="IPR029510">
    <property type="entry name" value="Ald_DH_CS_GLU"/>
</dbReference>
<evidence type="ECO:0000256" key="4">
    <source>
        <dbReference type="ARBA" id="ARBA00023027"/>
    </source>
</evidence>
<dbReference type="PROSITE" id="PS00070">
    <property type="entry name" value="ALDEHYDE_DEHYDR_CYS"/>
    <property type="match status" value="1"/>
</dbReference>
<protein>
    <recommendedName>
        <fullName evidence="9 10">Multifunctional fusion protein</fullName>
    </recommendedName>
    <domain>
        <recommendedName>
            <fullName evidence="10">Delta-1-pyrroline-5-carboxylate dehydrogenase</fullName>
            <shortName evidence="10">P5C dehydrogenase</shortName>
        </recommendedName>
        <alternativeName>
            <fullName evidence="9">L-glutamate gamma-semialdehyde dehydrogenase</fullName>
        </alternativeName>
    </domain>
    <domain>
        <recommendedName>
            <fullName evidence="9">L-glutamate gamma-semialdehyde dehydrogenase</fullName>
            <ecNumber evidence="9">1.2.1.88</ecNumber>
        </recommendedName>
    </domain>
</protein>
<dbReference type="CDD" id="cd07123">
    <property type="entry name" value="ALDH_F4-17_P5CDH"/>
    <property type="match status" value="1"/>
</dbReference>
<name>F4Q011_CACFS</name>
<evidence type="ECO:0000256" key="10">
    <source>
        <dbReference type="RuleBase" id="RU366030"/>
    </source>
</evidence>
<dbReference type="InterPro" id="IPR016160">
    <property type="entry name" value="Ald_DH_CS_CYS"/>
</dbReference>
<dbReference type="OMA" id="FAGIHFT"/>
<dbReference type="UniPathway" id="UPA00261">
    <property type="reaction ID" value="UER00374"/>
</dbReference>
<dbReference type="InterPro" id="IPR016161">
    <property type="entry name" value="Ald_DH/histidinol_DH"/>
</dbReference>
<dbReference type="FunFam" id="3.40.309.10:FF:000005">
    <property type="entry name" value="1-pyrroline-5-carboxylate dehydrogenase 1"/>
    <property type="match status" value="1"/>
</dbReference>
<sequence>MSSFSRASIPKPYNEPMQCYYVDLQQSTKKLCLVVGDVFTKFSSSSRTKVLINYEPGSVQRKLLRDACKRLRTETIEVPCIVNGKEIKTGDIAKQLVCSDHKHVLCTFHQANEGLLKEAVQGALQAKTKWEALPFEDRAAIFLKTADLLNTKYRYEVLAATMLGQGKTVWQAEIDAAAETIDFLRFNPKYAEEIYAQQPPANSVGCWNRVEYRPLEGYVVAISPFNFTAIGANLPSSPALMGNVVLWKPASTAILSNYIVFKAFRDAGLPDGVIQFLPGSGRLIGDTLINDVNFGGLHFTGSTGVFNGIYKKTAENLAAGKYRGYPRIVGETGGKDFHFLHNSADVDHFVFNTLRASFEYQGQKCSACSRAYIPASKWDEIRTKLVDNIKQMKQGQSDDFSVFVSAVIDKNSFNNIKSYIDHAKASPDAEIIVGGNCDDSVGWFVEPTIIQAKVPKYKSMEEEIFGPVLTVYVYPDDQYEETLRLCDQTSPYALTGAIFAKCRYAVDTASHILKNAAGNFYINDKCTGAVVGQQPFGGARASGTNDKAGAYLNLLRWVSARTIKENFLPINTWKYPYLSSEE</sequence>
<evidence type="ECO:0000256" key="1">
    <source>
        <dbReference type="ARBA" id="ARBA00004786"/>
    </source>
</evidence>
<dbReference type="InterPro" id="IPR016163">
    <property type="entry name" value="Ald_DH_C"/>
</dbReference>
<dbReference type="GO" id="GO:0003842">
    <property type="term" value="F:L-glutamate gamma-semialdehyde dehydrogenase activity"/>
    <property type="evidence" value="ECO:0007669"/>
    <property type="project" value="UniProtKB-UniRule"/>
</dbReference>
<proteinExistence type="inferred from homology"/>
<dbReference type="Pfam" id="PF00171">
    <property type="entry name" value="Aldedh"/>
    <property type="match status" value="1"/>
</dbReference>
<dbReference type="GeneID" id="14870883"/>
<dbReference type="OrthoDB" id="5322683at2759"/>
<dbReference type="AlphaFoldDB" id="F4Q011"/>
<gene>
    <name evidence="12" type="ORF">DFA_02665</name>
</gene>
<accession>F4Q011</accession>
<evidence type="ECO:0000256" key="3">
    <source>
        <dbReference type="ARBA" id="ARBA00023002"/>
    </source>
</evidence>
<organism evidence="12 13">
    <name type="scientific">Cavenderia fasciculata</name>
    <name type="common">Slime mold</name>
    <name type="synonym">Dictyostelium fasciculatum</name>
    <dbReference type="NCBI Taxonomy" id="261658"/>
    <lineage>
        <taxon>Eukaryota</taxon>
        <taxon>Amoebozoa</taxon>
        <taxon>Evosea</taxon>
        <taxon>Eumycetozoa</taxon>
        <taxon>Dictyostelia</taxon>
        <taxon>Acytosteliales</taxon>
        <taxon>Cavenderiaceae</taxon>
        <taxon>Cavenderia</taxon>
    </lineage>
</organism>
<dbReference type="InterPro" id="IPR015590">
    <property type="entry name" value="Aldehyde_DH_dom"/>
</dbReference>
<dbReference type="PANTHER" id="PTHR42862:SF1">
    <property type="entry name" value="DELTA-1-PYRROLINE-5-CARBOXYLATE DEHYDROGENASE 2, ISOFORM A-RELATED"/>
    <property type="match status" value="1"/>
</dbReference>
<dbReference type="InterPro" id="IPR050485">
    <property type="entry name" value="Proline_metab_enzyme"/>
</dbReference>
<feature type="active site" evidence="7">
    <location>
        <position position="331"/>
    </location>
</feature>
<evidence type="ECO:0000256" key="6">
    <source>
        <dbReference type="ARBA" id="ARBA00048142"/>
    </source>
</evidence>
<evidence type="ECO:0000313" key="13">
    <source>
        <dbReference type="Proteomes" id="UP000007797"/>
    </source>
</evidence>
<keyword evidence="4 9" id="KW-0520">NAD</keyword>
<keyword evidence="3 8" id="KW-0560">Oxidoreductase</keyword>
<comment type="catalytic activity">
    <reaction evidence="6 9">
        <text>L-glutamate 5-semialdehyde + NAD(+) + H2O = L-glutamate + NADH + 2 H(+)</text>
        <dbReference type="Rhea" id="RHEA:30235"/>
        <dbReference type="ChEBI" id="CHEBI:15377"/>
        <dbReference type="ChEBI" id="CHEBI:15378"/>
        <dbReference type="ChEBI" id="CHEBI:29985"/>
        <dbReference type="ChEBI" id="CHEBI:57540"/>
        <dbReference type="ChEBI" id="CHEBI:57945"/>
        <dbReference type="ChEBI" id="CHEBI:58066"/>
        <dbReference type="EC" id="1.2.1.88"/>
    </reaction>
</comment>
<dbReference type="GO" id="GO:0005759">
    <property type="term" value="C:mitochondrial matrix"/>
    <property type="evidence" value="ECO:0007669"/>
    <property type="project" value="TreeGrafter"/>
</dbReference>
<dbReference type="RefSeq" id="XP_004357387.1">
    <property type="nucleotide sequence ID" value="XM_004357331.1"/>
</dbReference>
<dbReference type="NCBIfam" id="TIGR01236">
    <property type="entry name" value="D1pyr5carbox1"/>
    <property type="match status" value="1"/>
</dbReference>
<dbReference type="EMBL" id="GL883017">
    <property type="protein sequence ID" value="EGG18925.1"/>
    <property type="molecule type" value="Genomic_DNA"/>
</dbReference>
<dbReference type="Gene3D" id="3.40.309.10">
    <property type="entry name" value="Aldehyde Dehydrogenase, Chain A, domain 2"/>
    <property type="match status" value="1"/>
</dbReference>
<evidence type="ECO:0000256" key="7">
    <source>
        <dbReference type="PROSITE-ProRule" id="PRU10007"/>
    </source>
</evidence>
<reference evidence="13" key="1">
    <citation type="journal article" date="2011" name="Genome Res.">
        <title>Phylogeny-wide analysis of social amoeba genomes highlights ancient origins for complex intercellular communication.</title>
        <authorList>
            <person name="Heidel A.J."/>
            <person name="Lawal H.M."/>
            <person name="Felder M."/>
            <person name="Schilde C."/>
            <person name="Helps N.R."/>
            <person name="Tunggal B."/>
            <person name="Rivero F."/>
            <person name="John U."/>
            <person name="Schleicher M."/>
            <person name="Eichinger L."/>
            <person name="Platzer M."/>
            <person name="Noegel A.A."/>
            <person name="Schaap P."/>
            <person name="Gloeckner G."/>
        </authorList>
    </citation>
    <scope>NUCLEOTIDE SEQUENCE [LARGE SCALE GENOMIC DNA]</scope>
    <source>
        <strain evidence="13">SH3</strain>
    </source>
</reference>
<keyword evidence="13" id="KW-1185">Reference proteome</keyword>
<dbReference type="GO" id="GO:0010133">
    <property type="term" value="P:L-proline catabolic process to L-glutamate"/>
    <property type="evidence" value="ECO:0007669"/>
    <property type="project" value="UniProtKB-UniRule"/>
</dbReference>
<comment type="similarity">
    <text evidence="2 8">Belongs to the aldehyde dehydrogenase family.</text>
</comment>
<evidence type="ECO:0000313" key="12">
    <source>
        <dbReference type="EMBL" id="EGG18925.1"/>
    </source>
</evidence>
<evidence type="ECO:0000256" key="8">
    <source>
        <dbReference type="RuleBase" id="RU003345"/>
    </source>
</evidence>
<evidence type="ECO:0000259" key="11">
    <source>
        <dbReference type="Pfam" id="PF00171"/>
    </source>
</evidence>
<dbReference type="STRING" id="1054147.F4Q011"/>
<keyword evidence="5 9" id="KW-0642">Proline metabolism</keyword>
<dbReference type="SUPFAM" id="SSF53720">
    <property type="entry name" value="ALDH-like"/>
    <property type="match status" value="1"/>
</dbReference>
<feature type="domain" description="Aldehyde dehydrogenase" evidence="11">
    <location>
        <begin position="99"/>
        <end position="551"/>
    </location>
</feature>
<comment type="pathway">
    <text evidence="1 9">Amino-acid degradation; L-proline degradation into L-glutamate; L-glutamate from L-proline: step 2/2.</text>
</comment>
<dbReference type="InterPro" id="IPR005931">
    <property type="entry name" value="P5CDH/ALDH4A1"/>
</dbReference>
<dbReference type="FunFam" id="3.40.605.10:FF:000006">
    <property type="entry name" value="1-pyrroline-5-carboxylate dehydrogenase"/>
    <property type="match status" value="1"/>
</dbReference>
<evidence type="ECO:0000256" key="2">
    <source>
        <dbReference type="ARBA" id="ARBA00009986"/>
    </source>
</evidence>
<evidence type="ECO:0000256" key="9">
    <source>
        <dbReference type="RuleBase" id="RU366016"/>
    </source>
</evidence>
<dbReference type="Proteomes" id="UP000007797">
    <property type="component" value="Unassembled WGS sequence"/>
</dbReference>
<dbReference type="PANTHER" id="PTHR42862">
    <property type="entry name" value="DELTA-1-PYRROLINE-5-CARBOXYLATE DEHYDROGENASE 1, ISOFORM A-RELATED"/>
    <property type="match status" value="1"/>
</dbReference>
<dbReference type="KEGG" id="dfa:DFA_02665"/>
<dbReference type="PROSITE" id="PS00687">
    <property type="entry name" value="ALDEHYDE_DEHYDR_GLU"/>
    <property type="match status" value="1"/>
</dbReference>
<dbReference type="EC" id="1.2.1.88" evidence="9"/>